<organism evidence="2 3">
    <name type="scientific">Saccharopolyspora gregorii</name>
    <dbReference type="NCBI Taxonomy" id="33914"/>
    <lineage>
        <taxon>Bacteria</taxon>
        <taxon>Bacillati</taxon>
        <taxon>Actinomycetota</taxon>
        <taxon>Actinomycetes</taxon>
        <taxon>Pseudonocardiales</taxon>
        <taxon>Pseudonocardiaceae</taxon>
        <taxon>Saccharopolyspora</taxon>
    </lineage>
</organism>
<evidence type="ECO:0000313" key="3">
    <source>
        <dbReference type="Proteomes" id="UP001500483"/>
    </source>
</evidence>
<dbReference type="Proteomes" id="UP001500483">
    <property type="component" value="Unassembled WGS sequence"/>
</dbReference>
<keyword evidence="3" id="KW-1185">Reference proteome</keyword>
<feature type="domain" description="DNA primase/polymerase bifunctional N-terminal" evidence="1">
    <location>
        <begin position="22"/>
        <end position="188"/>
    </location>
</feature>
<dbReference type="SMART" id="SM00943">
    <property type="entry name" value="Prim-Pol"/>
    <property type="match status" value="1"/>
</dbReference>
<dbReference type="CDD" id="cd04859">
    <property type="entry name" value="Prim_Pol"/>
    <property type="match status" value="1"/>
</dbReference>
<dbReference type="Pfam" id="PF09250">
    <property type="entry name" value="Prim-Pol"/>
    <property type="match status" value="1"/>
</dbReference>
<dbReference type="InterPro" id="IPR015330">
    <property type="entry name" value="DNA_primase/pol_bifunc_N"/>
</dbReference>
<evidence type="ECO:0000313" key="2">
    <source>
        <dbReference type="EMBL" id="GAA3357891.1"/>
    </source>
</evidence>
<evidence type="ECO:0000259" key="1">
    <source>
        <dbReference type="SMART" id="SM00943"/>
    </source>
</evidence>
<dbReference type="EMBL" id="BAAAYK010000038">
    <property type="protein sequence ID" value="GAA3357891.1"/>
    <property type="molecule type" value="Genomic_DNA"/>
</dbReference>
<dbReference type="RefSeq" id="WP_344926854.1">
    <property type="nucleotide sequence ID" value="NZ_BAAAYK010000038.1"/>
</dbReference>
<reference evidence="3" key="1">
    <citation type="journal article" date="2019" name="Int. J. Syst. Evol. Microbiol.">
        <title>The Global Catalogue of Microorganisms (GCM) 10K type strain sequencing project: providing services to taxonomists for standard genome sequencing and annotation.</title>
        <authorList>
            <consortium name="The Broad Institute Genomics Platform"/>
            <consortium name="The Broad Institute Genome Sequencing Center for Infectious Disease"/>
            <person name="Wu L."/>
            <person name="Ma J."/>
        </authorList>
    </citation>
    <scope>NUCLEOTIDE SEQUENCE [LARGE SCALE GENOMIC DNA]</scope>
    <source>
        <strain evidence="3">JCM 9687</strain>
    </source>
</reference>
<name>A0ABP6RR33_9PSEU</name>
<comment type="caution">
    <text evidence="2">The sequence shown here is derived from an EMBL/GenBank/DDBJ whole genome shotgun (WGS) entry which is preliminary data.</text>
</comment>
<dbReference type="SUPFAM" id="SSF56747">
    <property type="entry name" value="Prim-pol domain"/>
    <property type="match status" value="1"/>
</dbReference>
<proteinExistence type="predicted"/>
<gene>
    <name evidence="2" type="ORF">GCM10020366_27750</name>
</gene>
<accession>A0ABP6RR33</accession>
<protein>
    <recommendedName>
        <fullName evidence="1">DNA primase/polymerase bifunctional N-terminal domain-containing protein</fullName>
    </recommendedName>
</protein>
<sequence length="300" mass="32035">MSIPTGHVDDPHDADPPLLRAALTAAARGHAVLPLWPRSKRPVFTDWENAATTDPLRIRELWTATPFNIGIACGPSRLLVIDLDDAKGHSPPSRWAGARDGADVLARVAREAGEPFPAETYTVATPHGQHLYFQAPQDPVLRSSVGRLGWHVDTRGEGGFVVATGSIRPEGSYRVQRDEPIAPLPRWLHGALAPAARSHAPAPVRPARMSRYVAAALTAECEAVAAAIPGTRHTTLLHAAISLGTLAGADVLDIDDARNALHSAASGHRADFPAEEVHRTVEDGLAYGIQRPRALLPRSA</sequence>